<comment type="subcellular location">
    <subcellularLocation>
        <location evidence="1">Membrane</location>
        <topology evidence="1">Multi-pass membrane protein</topology>
    </subcellularLocation>
</comment>
<name>A0A061AYT2_CYBFA</name>
<proteinExistence type="inferred from homology"/>
<dbReference type="AlphaFoldDB" id="A0A061AYT2"/>
<dbReference type="CDD" id="cd17502">
    <property type="entry name" value="MFS_Azr1_MDR_like"/>
    <property type="match status" value="1"/>
</dbReference>
<evidence type="ECO:0000256" key="6">
    <source>
        <dbReference type="SAM" id="MobiDB-lite"/>
    </source>
</evidence>
<feature type="transmembrane region" description="Helical" evidence="7">
    <location>
        <begin position="402"/>
        <end position="422"/>
    </location>
</feature>
<feature type="transmembrane region" description="Helical" evidence="7">
    <location>
        <begin position="164"/>
        <end position="184"/>
    </location>
</feature>
<dbReference type="GO" id="GO:0005886">
    <property type="term" value="C:plasma membrane"/>
    <property type="evidence" value="ECO:0007669"/>
    <property type="project" value="TreeGrafter"/>
</dbReference>
<feature type="transmembrane region" description="Helical" evidence="7">
    <location>
        <begin position="108"/>
        <end position="126"/>
    </location>
</feature>
<protein>
    <submittedName>
        <fullName evidence="9">CYFA0S04e00320g1_1</fullName>
    </submittedName>
</protein>
<evidence type="ECO:0000256" key="5">
    <source>
        <dbReference type="ARBA" id="ARBA00023136"/>
    </source>
</evidence>
<feature type="region of interest" description="Disordered" evidence="6">
    <location>
        <begin position="574"/>
        <end position="618"/>
    </location>
</feature>
<feature type="compositionally biased region" description="Basic and acidic residues" evidence="6">
    <location>
        <begin position="574"/>
        <end position="591"/>
    </location>
</feature>
<feature type="domain" description="Major facilitator superfamily (MFS) profile" evidence="8">
    <location>
        <begin position="74"/>
        <end position="569"/>
    </location>
</feature>
<dbReference type="Gene3D" id="1.20.1720.10">
    <property type="entry name" value="Multidrug resistance protein D"/>
    <property type="match status" value="1"/>
</dbReference>
<dbReference type="EMBL" id="LK052889">
    <property type="protein sequence ID" value="CDR39897.1"/>
    <property type="molecule type" value="Genomic_DNA"/>
</dbReference>
<dbReference type="GO" id="GO:0022857">
    <property type="term" value="F:transmembrane transporter activity"/>
    <property type="evidence" value="ECO:0007669"/>
    <property type="project" value="InterPro"/>
</dbReference>
<gene>
    <name evidence="9" type="ORF">CYFA0S_04e00320g</name>
</gene>
<feature type="transmembrane region" description="Helical" evidence="7">
    <location>
        <begin position="370"/>
        <end position="390"/>
    </location>
</feature>
<organism evidence="9">
    <name type="scientific">Cyberlindnera fabianii</name>
    <name type="common">Yeast</name>
    <name type="synonym">Hansenula fabianii</name>
    <dbReference type="NCBI Taxonomy" id="36022"/>
    <lineage>
        <taxon>Eukaryota</taxon>
        <taxon>Fungi</taxon>
        <taxon>Dikarya</taxon>
        <taxon>Ascomycota</taxon>
        <taxon>Saccharomycotina</taxon>
        <taxon>Saccharomycetes</taxon>
        <taxon>Phaffomycetales</taxon>
        <taxon>Phaffomycetaceae</taxon>
        <taxon>Cyberlindnera</taxon>
    </lineage>
</organism>
<evidence type="ECO:0000313" key="9">
    <source>
        <dbReference type="EMBL" id="CDR39897.1"/>
    </source>
</evidence>
<evidence type="ECO:0000256" key="1">
    <source>
        <dbReference type="ARBA" id="ARBA00004141"/>
    </source>
</evidence>
<keyword evidence="5 7" id="KW-0472">Membrane</keyword>
<feature type="transmembrane region" description="Helical" evidence="7">
    <location>
        <begin position="196"/>
        <end position="215"/>
    </location>
</feature>
<dbReference type="PANTHER" id="PTHR23501:SF198">
    <property type="entry name" value="AZOLE RESISTANCE PROTEIN 1-RELATED"/>
    <property type="match status" value="1"/>
</dbReference>
<evidence type="ECO:0000256" key="7">
    <source>
        <dbReference type="SAM" id="Phobius"/>
    </source>
</evidence>
<evidence type="ECO:0000259" key="8">
    <source>
        <dbReference type="PROSITE" id="PS50850"/>
    </source>
</evidence>
<feature type="transmembrane region" description="Helical" evidence="7">
    <location>
        <begin position="268"/>
        <end position="287"/>
    </location>
</feature>
<evidence type="ECO:0000256" key="4">
    <source>
        <dbReference type="ARBA" id="ARBA00022989"/>
    </source>
</evidence>
<sequence>MSDNASRRSRSLDLVEALEGSPSVSANQDPKSEITSSPTDIEAQKSRQKFYDADAGDGTVSFDQFMTGLPLALCFGACFISMFLIGLDQTIVMTILDTVGTEFDAYSRIGWISTGYMLSMSVLAQIWGRVSIIFGRKYAMLTCIVVFEAGSLMCALAPTMNVLIGGRVLAGVGGGGIQTLVFVIMSEVVPINIRPLMFASFGALMSLATVTGPLIGGAFAENVSWRWCFWVNLPIGGLAFASLVLFYHPPLPKFTWAQKVKMIDYVGAFLLSTGLVLLLLALTMGGVEFPWKSGAIISMFILGPLVLCCFAYWNATYSKFPVVPTVIIKVPQVTFPALSLFFTFYSFFGLIVYLSTYFEIIHHASPISTGLHLLPIIISMVITSVVTGISIKKSRYVKPFSVLGGILAPVAMGLCTLLSLHSTSGQNIGYLILPGVCIGLLMQSSMVSSQVSAPKDPGSLILVTTLMNFSRSLGGAFGSSMSQVVYNASIKSKGADLFNNHPSLFDGMSKDDVLTLLGAPSTIADSVSSDAKVALYNVIMGSIHNVFYMCIGSAILMLFSALMYSNKRIPREEDIKTKKDHEREQQEKILTEGKMAVLDETDSQQNHDKVEAVEQTRA</sequence>
<dbReference type="InterPro" id="IPR005829">
    <property type="entry name" value="Sugar_transporter_CS"/>
</dbReference>
<dbReference type="PhylomeDB" id="A0A061AYT2"/>
<dbReference type="InterPro" id="IPR011701">
    <property type="entry name" value="MFS"/>
</dbReference>
<comment type="similarity">
    <text evidence="2">Belongs to the major facilitator superfamily.</text>
</comment>
<feature type="transmembrane region" description="Helical" evidence="7">
    <location>
        <begin position="71"/>
        <end position="96"/>
    </location>
</feature>
<feature type="compositionally biased region" description="Basic and acidic residues" evidence="6">
    <location>
        <begin position="605"/>
        <end position="618"/>
    </location>
</feature>
<reference evidence="9" key="1">
    <citation type="journal article" date="2014" name="Genome Announc.">
        <title>Genome sequence of the yeast Cyberlindnera fabianii (Hansenula fabianii).</title>
        <authorList>
            <person name="Freel K.C."/>
            <person name="Sarilar V."/>
            <person name="Neuveglise C."/>
            <person name="Devillers H."/>
            <person name="Friedrich A."/>
            <person name="Schacherer J."/>
        </authorList>
    </citation>
    <scope>NUCLEOTIDE SEQUENCE</scope>
    <source>
        <strain evidence="9">YJS4271</strain>
    </source>
</reference>
<dbReference type="PROSITE" id="PS00217">
    <property type="entry name" value="SUGAR_TRANSPORT_2"/>
    <property type="match status" value="1"/>
</dbReference>
<feature type="transmembrane region" description="Helical" evidence="7">
    <location>
        <begin position="293"/>
        <end position="313"/>
    </location>
</feature>
<feature type="transmembrane region" description="Helical" evidence="7">
    <location>
        <begin position="333"/>
        <end position="358"/>
    </location>
</feature>
<dbReference type="PROSITE" id="PS50850">
    <property type="entry name" value="MFS"/>
    <property type="match status" value="1"/>
</dbReference>
<feature type="transmembrane region" description="Helical" evidence="7">
    <location>
        <begin position="546"/>
        <end position="564"/>
    </location>
</feature>
<keyword evidence="3 7" id="KW-0812">Transmembrane</keyword>
<feature type="compositionally biased region" description="Polar residues" evidence="6">
    <location>
        <begin position="22"/>
        <end position="39"/>
    </location>
</feature>
<accession>A0A061AYT2</accession>
<dbReference type="Pfam" id="PF07690">
    <property type="entry name" value="MFS_1"/>
    <property type="match status" value="1"/>
</dbReference>
<evidence type="ECO:0000256" key="3">
    <source>
        <dbReference type="ARBA" id="ARBA00022692"/>
    </source>
</evidence>
<feature type="transmembrane region" description="Helical" evidence="7">
    <location>
        <begin position="227"/>
        <end position="247"/>
    </location>
</feature>
<dbReference type="PANTHER" id="PTHR23501">
    <property type="entry name" value="MAJOR FACILITATOR SUPERFAMILY"/>
    <property type="match status" value="1"/>
</dbReference>
<feature type="transmembrane region" description="Helical" evidence="7">
    <location>
        <begin position="428"/>
        <end position="447"/>
    </location>
</feature>
<dbReference type="VEuPathDB" id="FungiDB:BON22_2276"/>
<dbReference type="InterPro" id="IPR036259">
    <property type="entry name" value="MFS_trans_sf"/>
</dbReference>
<dbReference type="OrthoDB" id="10021397at2759"/>
<dbReference type="SUPFAM" id="SSF103473">
    <property type="entry name" value="MFS general substrate transporter"/>
    <property type="match status" value="1"/>
</dbReference>
<dbReference type="InterPro" id="IPR020846">
    <property type="entry name" value="MFS_dom"/>
</dbReference>
<evidence type="ECO:0000256" key="2">
    <source>
        <dbReference type="ARBA" id="ARBA00008335"/>
    </source>
</evidence>
<dbReference type="Gene3D" id="1.20.1250.20">
    <property type="entry name" value="MFS general substrate transporter like domains"/>
    <property type="match status" value="1"/>
</dbReference>
<keyword evidence="4 7" id="KW-1133">Transmembrane helix</keyword>
<dbReference type="PRINTS" id="PR01036">
    <property type="entry name" value="TCRTETB"/>
</dbReference>
<feature type="region of interest" description="Disordered" evidence="6">
    <location>
        <begin position="1"/>
        <end position="43"/>
    </location>
</feature>